<dbReference type="Pfam" id="PF00176">
    <property type="entry name" value="SNF2-rel_dom"/>
    <property type="match status" value="1"/>
</dbReference>
<evidence type="ECO:0000313" key="13">
    <source>
        <dbReference type="Proteomes" id="UP000747542"/>
    </source>
</evidence>
<feature type="compositionally biased region" description="Basic residues" evidence="9">
    <location>
        <begin position="128"/>
        <end position="138"/>
    </location>
</feature>
<gene>
    <name evidence="12" type="primary">HELLS-L</name>
    <name evidence="12" type="ORF">Hamer_G019148</name>
</gene>
<evidence type="ECO:0000256" key="8">
    <source>
        <dbReference type="ARBA" id="ARBA00023242"/>
    </source>
</evidence>
<feature type="compositionally biased region" description="Polar residues" evidence="9">
    <location>
        <begin position="150"/>
        <end position="160"/>
    </location>
</feature>
<dbReference type="FunFam" id="3.40.50.10810:FF:000015">
    <property type="entry name" value="lymphoid-specific helicase isoform X1"/>
    <property type="match status" value="1"/>
</dbReference>
<evidence type="ECO:0000256" key="2">
    <source>
        <dbReference type="ARBA" id="ARBA00007025"/>
    </source>
</evidence>
<dbReference type="InterPro" id="IPR000330">
    <property type="entry name" value="SNF2_N"/>
</dbReference>
<dbReference type="EMBL" id="JAHLQT010037402">
    <property type="protein sequence ID" value="KAG7157518.1"/>
    <property type="molecule type" value="Genomic_DNA"/>
</dbReference>
<comment type="subcellular location">
    <subcellularLocation>
        <location evidence="1">Nucleus</location>
    </subcellularLocation>
</comment>
<dbReference type="GO" id="GO:0006346">
    <property type="term" value="P:DNA methylation-dependent constitutive heterochromatin formation"/>
    <property type="evidence" value="ECO:0007669"/>
    <property type="project" value="TreeGrafter"/>
</dbReference>
<keyword evidence="6" id="KW-0067">ATP-binding</keyword>
<keyword evidence="13" id="KW-1185">Reference proteome</keyword>
<evidence type="ECO:0000256" key="6">
    <source>
        <dbReference type="ARBA" id="ARBA00022840"/>
    </source>
</evidence>
<feature type="region of interest" description="Disordered" evidence="9">
    <location>
        <begin position="49"/>
        <end position="76"/>
    </location>
</feature>
<feature type="compositionally biased region" description="Basic and acidic residues" evidence="9">
    <location>
        <begin position="66"/>
        <end position="76"/>
    </location>
</feature>
<dbReference type="GO" id="GO:0003682">
    <property type="term" value="F:chromatin binding"/>
    <property type="evidence" value="ECO:0007669"/>
    <property type="project" value="TreeGrafter"/>
</dbReference>
<dbReference type="SMART" id="SM00487">
    <property type="entry name" value="DEXDc"/>
    <property type="match status" value="1"/>
</dbReference>
<feature type="domain" description="Helicase ATP-binding" evidence="10">
    <location>
        <begin position="240"/>
        <end position="412"/>
    </location>
</feature>
<evidence type="ECO:0000256" key="1">
    <source>
        <dbReference type="ARBA" id="ARBA00004123"/>
    </source>
</evidence>
<evidence type="ECO:0000259" key="10">
    <source>
        <dbReference type="PROSITE" id="PS51192"/>
    </source>
</evidence>
<dbReference type="PROSITE" id="PS51194">
    <property type="entry name" value="HELICASE_CTER"/>
    <property type="match status" value="1"/>
</dbReference>
<dbReference type="GO" id="GO:0004386">
    <property type="term" value="F:helicase activity"/>
    <property type="evidence" value="ECO:0007669"/>
    <property type="project" value="UniProtKB-KW"/>
</dbReference>
<dbReference type="PROSITE" id="PS51192">
    <property type="entry name" value="HELICASE_ATP_BIND_1"/>
    <property type="match status" value="1"/>
</dbReference>
<feature type="compositionally biased region" description="Basic and acidic residues" evidence="9">
    <location>
        <begin position="139"/>
        <end position="148"/>
    </location>
</feature>
<feature type="domain" description="Helicase C-terminal" evidence="11">
    <location>
        <begin position="617"/>
        <end position="771"/>
    </location>
</feature>
<feature type="region of interest" description="Disordered" evidence="9">
    <location>
        <begin position="1"/>
        <end position="22"/>
    </location>
</feature>
<dbReference type="GO" id="GO:0005721">
    <property type="term" value="C:pericentric heterochromatin"/>
    <property type="evidence" value="ECO:0007669"/>
    <property type="project" value="TreeGrafter"/>
</dbReference>
<keyword evidence="8" id="KW-0539">Nucleus</keyword>
<name>A0A8J5JK28_HOMAM</name>
<evidence type="ECO:0000256" key="7">
    <source>
        <dbReference type="ARBA" id="ARBA00023054"/>
    </source>
</evidence>
<evidence type="ECO:0000313" key="12">
    <source>
        <dbReference type="EMBL" id="KAG7157518.1"/>
    </source>
</evidence>
<evidence type="ECO:0000256" key="9">
    <source>
        <dbReference type="SAM" id="MobiDB-lite"/>
    </source>
</evidence>
<dbReference type="GO" id="GO:0016787">
    <property type="term" value="F:hydrolase activity"/>
    <property type="evidence" value="ECO:0007669"/>
    <property type="project" value="UniProtKB-KW"/>
</dbReference>
<dbReference type="CDD" id="cd18793">
    <property type="entry name" value="SF2_C_SNF"/>
    <property type="match status" value="1"/>
</dbReference>
<feature type="region of interest" description="Disordered" evidence="9">
    <location>
        <begin position="125"/>
        <end position="181"/>
    </location>
</feature>
<sequence length="829" mass="95143">MAPLNKLKEDPARHSDTNGLSISLEADNTAKLGEGSNNSDQLEVSDLKENGSGASEWGDAAEMQAEEEKLEMANKKEEEEIRLRIEERQRQENELQEQRYKRLMHLLNKSEFYSQFLLKQIESQESMKKKKGKSRSKHGREDTDKENSQSEDAGTSSQESVEGDGKKRKLTSNCGGRPVKRVRDGKYNMADVISTDTVKNSMESASYETEASTIEREEQPRLFENGVMRPYQLDGFSWLTVLFENGVNGILGDEMGLGKTIQTIALICHLVGEGVPGPFLVCGPLSTLTNWMAEFQRFAPKIPIVLYHGQDTVRTEKRRKLKVLKTIEGTNISVYPVVITSYEVAIRDTKFLNRYQWRYICVDEGHRLKNHKCRLAKSLNTYTSTNRLLLTGTPLQNNLAELWALLNFLMPEIFDSLDVFESWFDVTDMMEAGSDVRIIQQEKEKQVISTLMKILSPFFLRRVKKDVDLDIPPKKELLVFTPMTPLQVELYEATLTSNHALFNNLKKPAPEPVEYNERGRPKRKAKMNSDFSVLFQEYDGVSENSIDVYISAVNKLHEKAAHEEVKKTSVVRVKLQNKMMQCRKIVNHPYLINYPLNKDGTYKVDNSLLKVCGKLQVLDQLLGELYKRKHRVLLFSQMTMMMDIIEDYLTLRPQYNYKRLDGTKKLEERQIDISEFNNTDSTDFIFLLSTRAGGLGINLASADTVIIYDSDWTSPVLVLRLVTKSTIDEKIVERAATKRKLEKLIIQSGKFNAAKQSERKFEKVLDEEELIGLLNQRDHARIHQTTTGHIFSKKELNQLLDRSDMTKKERHRKEASELHGVFKVVNKDL</sequence>
<dbReference type="InterPro" id="IPR001650">
    <property type="entry name" value="Helicase_C-like"/>
</dbReference>
<dbReference type="Pfam" id="PF00271">
    <property type="entry name" value="Helicase_C"/>
    <property type="match status" value="1"/>
</dbReference>
<keyword evidence="3" id="KW-0547">Nucleotide-binding</keyword>
<dbReference type="Gene3D" id="3.40.50.10810">
    <property type="entry name" value="Tandem AAA-ATPase domain"/>
    <property type="match status" value="1"/>
</dbReference>
<feature type="compositionally biased region" description="Basic and acidic residues" evidence="9">
    <location>
        <begin position="1"/>
        <end position="16"/>
    </location>
</feature>
<dbReference type="PANTHER" id="PTHR47161:SF1">
    <property type="entry name" value="LYMPHOID-SPECIFIC HELICASE"/>
    <property type="match status" value="1"/>
</dbReference>
<dbReference type="PANTHER" id="PTHR47161">
    <property type="entry name" value="LYMPHOID-SPECIFIC HELICASE"/>
    <property type="match status" value="1"/>
</dbReference>
<keyword evidence="4" id="KW-0378">Hydrolase</keyword>
<dbReference type="InterPro" id="IPR038718">
    <property type="entry name" value="SNF2-like_sf"/>
</dbReference>
<organism evidence="12 13">
    <name type="scientific">Homarus americanus</name>
    <name type="common">American lobster</name>
    <dbReference type="NCBI Taxonomy" id="6706"/>
    <lineage>
        <taxon>Eukaryota</taxon>
        <taxon>Metazoa</taxon>
        <taxon>Ecdysozoa</taxon>
        <taxon>Arthropoda</taxon>
        <taxon>Crustacea</taxon>
        <taxon>Multicrustacea</taxon>
        <taxon>Malacostraca</taxon>
        <taxon>Eumalacostraca</taxon>
        <taxon>Eucarida</taxon>
        <taxon>Decapoda</taxon>
        <taxon>Pleocyemata</taxon>
        <taxon>Astacidea</taxon>
        <taxon>Nephropoidea</taxon>
        <taxon>Nephropidae</taxon>
        <taxon>Homarus</taxon>
    </lineage>
</organism>
<dbReference type="GO" id="GO:0031508">
    <property type="term" value="P:pericentric heterochromatin formation"/>
    <property type="evidence" value="ECO:0007669"/>
    <property type="project" value="TreeGrafter"/>
</dbReference>
<dbReference type="GO" id="GO:0005524">
    <property type="term" value="F:ATP binding"/>
    <property type="evidence" value="ECO:0007669"/>
    <property type="project" value="UniProtKB-KW"/>
</dbReference>
<evidence type="ECO:0000256" key="5">
    <source>
        <dbReference type="ARBA" id="ARBA00022806"/>
    </source>
</evidence>
<dbReference type="Proteomes" id="UP000747542">
    <property type="component" value="Unassembled WGS sequence"/>
</dbReference>
<dbReference type="Gene3D" id="3.40.50.300">
    <property type="entry name" value="P-loop containing nucleotide triphosphate hydrolases"/>
    <property type="match status" value="1"/>
</dbReference>
<keyword evidence="7" id="KW-0175">Coiled coil</keyword>
<dbReference type="InterPro" id="IPR027417">
    <property type="entry name" value="P-loop_NTPase"/>
</dbReference>
<dbReference type="SUPFAM" id="SSF52540">
    <property type="entry name" value="P-loop containing nucleoside triphosphate hydrolases"/>
    <property type="match status" value="2"/>
</dbReference>
<proteinExistence type="inferred from homology"/>
<comment type="similarity">
    <text evidence="2">Belongs to the SNF2/RAD54 helicase family.</text>
</comment>
<evidence type="ECO:0000256" key="3">
    <source>
        <dbReference type="ARBA" id="ARBA00022741"/>
    </source>
</evidence>
<comment type="caution">
    <text evidence="12">The sequence shown here is derived from an EMBL/GenBank/DDBJ whole genome shotgun (WGS) entry which is preliminary data.</text>
</comment>
<evidence type="ECO:0000259" key="11">
    <source>
        <dbReference type="PROSITE" id="PS51194"/>
    </source>
</evidence>
<reference evidence="12" key="1">
    <citation type="journal article" date="2021" name="Sci. Adv.">
        <title>The American lobster genome reveals insights on longevity, neural, and immune adaptations.</title>
        <authorList>
            <person name="Polinski J.M."/>
            <person name="Zimin A.V."/>
            <person name="Clark K.F."/>
            <person name="Kohn A.B."/>
            <person name="Sadowski N."/>
            <person name="Timp W."/>
            <person name="Ptitsyn A."/>
            <person name="Khanna P."/>
            <person name="Romanova D.Y."/>
            <person name="Williams P."/>
            <person name="Greenwood S.J."/>
            <person name="Moroz L.L."/>
            <person name="Walt D.R."/>
            <person name="Bodnar A.G."/>
        </authorList>
    </citation>
    <scope>NUCLEOTIDE SEQUENCE</scope>
    <source>
        <strain evidence="12">GMGI-L3</strain>
    </source>
</reference>
<protein>
    <submittedName>
        <fullName evidence="12">Lymphoid-specific helicase-like</fullName>
    </submittedName>
</protein>
<keyword evidence="5 12" id="KW-0347">Helicase</keyword>
<evidence type="ECO:0000256" key="4">
    <source>
        <dbReference type="ARBA" id="ARBA00022801"/>
    </source>
</evidence>
<dbReference type="GO" id="GO:0044027">
    <property type="term" value="P:negative regulation of gene expression via chromosomal CpG island methylation"/>
    <property type="evidence" value="ECO:0007669"/>
    <property type="project" value="TreeGrafter"/>
</dbReference>
<accession>A0A8J5JK28</accession>
<dbReference type="AlphaFoldDB" id="A0A8J5JK28"/>
<dbReference type="InterPro" id="IPR049730">
    <property type="entry name" value="SNF2/RAD54-like_C"/>
</dbReference>
<dbReference type="GO" id="GO:0005634">
    <property type="term" value="C:nucleus"/>
    <property type="evidence" value="ECO:0007669"/>
    <property type="project" value="UniProtKB-SubCell"/>
</dbReference>
<dbReference type="SMART" id="SM00490">
    <property type="entry name" value="HELICc"/>
    <property type="match status" value="1"/>
</dbReference>
<dbReference type="InterPro" id="IPR014001">
    <property type="entry name" value="Helicase_ATP-bd"/>
</dbReference>